<dbReference type="EMBL" id="JAAXOO010000008">
    <property type="protein sequence ID" value="NKY37253.1"/>
    <property type="molecule type" value="Genomic_DNA"/>
</dbReference>
<feature type="signal peptide" evidence="1">
    <location>
        <begin position="1"/>
        <end position="21"/>
    </location>
</feature>
<dbReference type="AlphaFoldDB" id="A0A846XRY3"/>
<name>A0A846XRY3_9NOCA</name>
<evidence type="ECO:0000256" key="1">
    <source>
        <dbReference type="SAM" id="SignalP"/>
    </source>
</evidence>
<sequence length="109" mass="11107">MQASKILGFLAVLVAVPVMSAASTGVAAADATATVTAGKKWIVVSVTTTGGDLPEWCRVDPYFGTPQTVSLEVAPSGNLFVDNVPPGPRKVSVWCPNGGASVHDVVVQA</sequence>
<feature type="chain" id="PRO_5038561507" description="Ig-like domain-containing protein" evidence="1">
    <location>
        <begin position="22"/>
        <end position="109"/>
    </location>
</feature>
<keyword evidence="1" id="KW-0732">Signal</keyword>
<accession>A0A846XRY3</accession>
<proteinExistence type="predicted"/>
<reference evidence="2 3" key="1">
    <citation type="submission" date="2020-04" db="EMBL/GenBank/DDBJ databases">
        <title>MicrobeNet Type strains.</title>
        <authorList>
            <person name="Nicholson A.C."/>
        </authorList>
    </citation>
    <scope>NUCLEOTIDE SEQUENCE [LARGE SCALE GENOMIC DNA]</scope>
    <source>
        <strain evidence="2 3">DSM 45078</strain>
    </source>
</reference>
<evidence type="ECO:0008006" key="4">
    <source>
        <dbReference type="Google" id="ProtNLM"/>
    </source>
</evidence>
<keyword evidence="3" id="KW-1185">Reference proteome</keyword>
<protein>
    <recommendedName>
        <fullName evidence="4">Ig-like domain-containing protein</fullName>
    </recommendedName>
</protein>
<dbReference type="RefSeq" id="WP_068040871.1">
    <property type="nucleotide sequence ID" value="NZ_JAAXOO010000008.1"/>
</dbReference>
<comment type="caution">
    <text evidence="2">The sequence shown here is derived from an EMBL/GenBank/DDBJ whole genome shotgun (WGS) entry which is preliminary data.</text>
</comment>
<gene>
    <name evidence="2" type="ORF">HGA13_29905</name>
</gene>
<evidence type="ECO:0000313" key="3">
    <source>
        <dbReference type="Proteomes" id="UP000565715"/>
    </source>
</evidence>
<evidence type="ECO:0000313" key="2">
    <source>
        <dbReference type="EMBL" id="NKY37253.1"/>
    </source>
</evidence>
<dbReference type="Proteomes" id="UP000565715">
    <property type="component" value="Unassembled WGS sequence"/>
</dbReference>
<organism evidence="2 3">
    <name type="scientific">Nocardia speluncae</name>
    <dbReference type="NCBI Taxonomy" id="419477"/>
    <lineage>
        <taxon>Bacteria</taxon>
        <taxon>Bacillati</taxon>
        <taxon>Actinomycetota</taxon>
        <taxon>Actinomycetes</taxon>
        <taxon>Mycobacteriales</taxon>
        <taxon>Nocardiaceae</taxon>
        <taxon>Nocardia</taxon>
    </lineage>
</organism>